<protein>
    <recommendedName>
        <fullName evidence="4">Tetratricopeptide repeat protein</fullName>
    </recommendedName>
</protein>
<dbReference type="Gene3D" id="1.25.40.10">
    <property type="entry name" value="Tetratricopeptide repeat domain"/>
    <property type="match status" value="2"/>
</dbReference>
<evidence type="ECO:0000313" key="3">
    <source>
        <dbReference type="Proteomes" id="UP000024942"/>
    </source>
</evidence>
<feature type="signal peptide" evidence="1">
    <location>
        <begin position="1"/>
        <end position="27"/>
    </location>
</feature>
<reference evidence="2 3" key="1">
    <citation type="journal article" date="2014" name="Antonie Van Leeuwenhoek">
        <title>Hyphomonas beringensis sp. nov. and Hyphomonas chukchiensis sp. nov., isolated from surface seawater of the Bering Sea and Chukchi Sea.</title>
        <authorList>
            <person name="Li C."/>
            <person name="Lai Q."/>
            <person name="Li G."/>
            <person name="Dong C."/>
            <person name="Wang J."/>
            <person name="Liao Y."/>
            <person name="Shao Z."/>
        </authorList>
    </citation>
    <scope>NUCLEOTIDE SEQUENCE [LARGE SCALE GENOMIC DNA]</scope>
    <source>
        <strain evidence="2 3">SCH89</strain>
    </source>
</reference>
<dbReference type="AlphaFoldDB" id="A0A059G9K4"/>
<dbReference type="PANTHER" id="PTHR45588:SF1">
    <property type="entry name" value="WW DOMAIN-CONTAINING PROTEIN"/>
    <property type="match status" value="1"/>
</dbReference>
<dbReference type="Proteomes" id="UP000024942">
    <property type="component" value="Unassembled WGS sequence"/>
</dbReference>
<evidence type="ECO:0000256" key="1">
    <source>
        <dbReference type="SAM" id="SignalP"/>
    </source>
</evidence>
<gene>
    <name evidence="2" type="ORF">HOC_06478</name>
</gene>
<dbReference type="PATRIC" id="fig|1280953.3.peg.1310"/>
<keyword evidence="1" id="KW-0732">Signal</keyword>
<dbReference type="SMART" id="SM00028">
    <property type="entry name" value="TPR"/>
    <property type="match status" value="3"/>
</dbReference>
<dbReference type="STRING" id="1280953.HOC_06478"/>
<dbReference type="RefSeq" id="WP_206741544.1">
    <property type="nucleotide sequence ID" value="NZ_ARYL01000007.1"/>
</dbReference>
<dbReference type="PANTHER" id="PTHR45588">
    <property type="entry name" value="TPR DOMAIN-CONTAINING PROTEIN"/>
    <property type="match status" value="1"/>
</dbReference>
<name>A0A059G9K4_9PROT</name>
<keyword evidence="3" id="KW-1185">Reference proteome</keyword>
<dbReference type="eggNOG" id="COG0457">
    <property type="taxonomic scope" value="Bacteria"/>
</dbReference>
<dbReference type="InterPro" id="IPR011990">
    <property type="entry name" value="TPR-like_helical_dom_sf"/>
</dbReference>
<dbReference type="Pfam" id="PF13432">
    <property type="entry name" value="TPR_16"/>
    <property type="match status" value="1"/>
</dbReference>
<dbReference type="SUPFAM" id="SSF48452">
    <property type="entry name" value="TPR-like"/>
    <property type="match status" value="2"/>
</dbReference>
<feature type="chain" id="PRO_5001578638" description="Tetratricopeptide repeat protein" evidence="1">
    <location>
        <begin position="28"/>
        <end position="578"/>
    </location>
</feature>
<evidence type="ECO:0000313" key="2">
    <source>
        <dbReference type="EMBL" id="KDA03260.1"/>
    </source>
</evidence>
<accession>A0A059G9K4</accession>
<dbReference type="InterPro" id="IPR019734">
    <property type="entry name" value="TPR_rpt"/>
</dbReference>
<dbReference type="PROSITE" id="PS51257">
    <property type="entry name" value="PROKAR_LIPOPROTEIN"/>
    <property type="match status" value="1"/>
</dbReference>
<dbReference type="EMBL" id="ARYL01000007">
    <property type="protein sequence ID" value="KDA03260.1"/>
    <property type="molecule type" value="Genomic_DNA"/>
</dbReference>
<evidence type="ECO:0008006" key="4">
    <source>
        <dbReference type="Google" id="ProtNLM"/>
    </source>
</evidence>
<comment type="caution">
    <text evidence="2">The sequence shown here is derived from an EMBL/GenBank/DDBJ whole genome shotgun (WGS) entry which is preliminary data.</text>
</comment>
<organism evidence="2 3">
    <name type="scientific">Hyphomonas oceanitis SCH89</name>
    <dbReference type="NCBI Taxonomy" id="1280953"/>
    <lineage>
        <taxon>Bacteria</taxon>
        <taxon>Pseudomonadati</taxon>
        <taxon>Pseudomonadota</taxon>
        <taxon>Alphaproteobacteria</taxon>
        <taxon>Hyphomonadales</taxon>
        <taxon>Hyphomonadaceae</taxon>
        <taxon>Hyphomonas</taxon>
    </lineage>
</organism>
<sequence length="578" mass="62957">MKYRIFTMAVSAIALTGCSHFKTSGHAADGLAMEPTSELAATPPETEKMDVAATAGAPLFEGMGDFHREISTSSADAQKYFDQGMVLAFGFNHAESIRSFKAAQKLDPECAMCFWGEAMATGPNINVTSKGKAVMSDADRVAAFAAINKALELKDSATPAEQALIEAMAARYNGDPSTSREPLDVAYAEAMGDYVRDHPDDYDAEAMYAEAWMNTMPWDYWSADGAPKPETVKVISALEDIIANAPEHPLALHLYIHAVEASANPGRAEDEADRLAGLVPGSGHLVHMPAHIYWRVGRYDDAAKANVTAAKVDEDYIAQCNAQGFYPALYYPHNIHFLWAAASMSGQQDMAISAGQKVADNVRMEQIEEFPTIEFFKTIPLLSLVQFGQWDTILEAEQPPESLDYSNAIWHYARGVAAARSGDVAAATAEREALAALTGSVQISFMDTADYPASTLMTIADELLQGEIASADGKHDEAIAHFTAAVEAQDSLPYMEPPFWYYPTRQSLGEALIAAGQYGEAEAVYRKDLEEYPHNGWSMSGLMKALEKQGKTEEAAMMKPMFDIVWRNSDVTLDGSRL</sequence>
<proteinExistence type="predicted"/>